<dbReference type="PROSITE" id="PS51257">
    <property type="entry name" value="PROKAR_LIPOPROTEIN"/>
    <property type="match status" value="1"/>
</dbReference>
<accession>A0A4U8VXL1</accession>
<evidence type="ECO:0000256" key="2">
    <source>
        <dbReference type="SAM" id="SignalP"/>
    </source>
</evidence>
<gene>
    <name evidence="3" type="ORF">NCTC10797_00938</name>
</gene>
<evidence type="ECO:0000256" key="1">
    <source>
        <dbReference type="SAM" id="MobiDB-lite"/>
    </source>
</evidence>
<keyword evidence="2" id="KW-0732">Signal</keyword>
<protein>
    <recommendedName>
        <fullName evidence="5">DUF732 domain-containing protein</fullName>
    </recommendedName>
</protein>
<proteinExistence type="predicted"/>
<evidence type="ECO:0008006" key="5">
    <source>
        <dbReference type="Google" id="ProtNLM"/>
    </source>
</evidence>
<name>A0A4U8VXL1_9NOCA</name>
<organism evidence="3 4">
    <name type="scientific">Nocardia cyriacigeorgica</name>
    <dbReference type="NCBI Taxonomy" id="135487"/>
    <lineage>
        <taxon>Bacteria</taxon>
        <taxon>Bacillati</taxon>
        <taxon>Actinomycetota</taxon>
        <taxon>Actinomycetes</taxon>
        <taxon>Mycobacteriales</taxon>
        <taxon>Nocardiaceae</taxon>
        <taxon>Nocardia</taxon>
    </lineage>
</organism>
<feature type="chain" id="PRO_5020574207" description="DUF732 domain-containing protein" evidence="2">
    <location>
        <begin position="35"/>
        <end position="137"/>
    </location>
</feature>
<evidence type="ECO:0000313" key="3">
    <source>
        <dbReference type="EMBL" id="VFA97179.1"/>
    </source>
</evidence>
<dbReference type="Proteomes" id="UP000290439">
    <property type="component" value="Chromosome"/>
</dbReference>
<dbReference type="AlphaFoldDB" id="A0A4U8VXL1"/>
<reference evidence="3 4" key="1">
    <citation type="submission" date="2019-02" db="EMBL/GenBank/DDBJ databases">
        <authorList>
            <consortium name="Pathogen Informatics"/>
        </authorList>
    </citation>
    <scope>NUCLEOTIDE SEQUENCE [LARGE SCALE GENOMIC DNA]</scope>
    <source>
        <strain evidence="3 4">3012STDY6756504</strain>
    </source>
</reference>
<evidence type="ECO:0000313" key="4">
    <source>
        <dbReference type="Proteomes" id="UP000290439"/>
    </source>
</evidence>
<dbReference type="RefSeq" id="WP_130916128.1">
    <property type="nucleotide sequence ID" value="NZ_LR215973.1"/>
</dbReference>
<sequence length="137" mass="14830">MDTCRTGRRRSRARLAGGVIVAAAVLGGCSDDSADEQPSQPPPQPSVEEVGPVAAGYLCDMLLVDTATWREHPDIGLISFEGHVRTWAAEYQNFEGAIIRDHSFVDAVTIHYCPDVRDRALEALELDSLSSGLIGYT</sequence>
<dbReference type="EMBL" id="LR215973">
    <property type="protein sequence ID" value="VFA97179.1"/>
    <property type="molecule type" value="Genomic_DNA"/>
</dbReference>
<feature type="region of interest" description="Disordered" evidence="1">
    <location>
        <begin position="29"/>
        <end position="50"/>
    </location>
</feature>
<feature type="signal peptide" evidence="2">
    <location>
        <begin position="1"/>
        <end position="34"/>
    </location>
</feature>